<feature type="transmembrane region" description="Helical" evidence="11">
    <location>
        <begin position="82"/>
        <end position="105"/>
    </location>
</feature>
<feature type="transmembrane region" description="Helical" evidence="11">
    <location>
        <begin position="186"/>
        <end position="206"/>
    </location>
</feature>
<feature type="transmembrane region" description="Helical" evidence="11">
    <location>
        <begin position="212"/>
        <end position="229"/>
    </location>
</feature>
<feature type="transmembrane region" description="Helical" evidence="11">
    <location>
        <begin position="241"/>
        <end position="257"/>
    </location>
</feature>
<evidence type="ECO:0000256" key="5">
    <source>
        <dbReference type="ARBA" id="ARBA00022692"/>
    </source>
</evidence>
<proteinExistence type="inferred from homology"/>
<keyword evidence="4 11" id="KW-1003">Cell membrane</keyword>
<dbReference type="NCBIfam" id="TIGR00773">
    <property type="entry name" value="NhaA"/>
    <property type="match status" value="1"/>
</dbReference>
<keyword evidence="6 11" id="KW-1133">Transmembrane helix</keyword>
<name>A0A917IYT2_9MICC</name>
<keyword evidence="3 11" id="KW-0050">Antiport</keyword>
<feature type="region of interest" description="Disordered" evidence="12">
    <location>
        <begin position="1"/>
        <end position="20"/>
    </location>
</feature>
<evidence type="ECO:0000256" key="6">
    <source>
        <dbReference type="ARBA" id="ARBA00022989"/>
    </source>
</evidence>
<dbReference type="Gene3D" id="1.20.1530.10">
    <property type="entry name" value="Na+/H+ antiporter like domain"/>
    <property type="match status" value="1"/>
</dbReference>
<dbReference type="PANTHER" id="PTHR30341">
    <property type="entry name" value="SODIUM ION/PROTON ANTIPORTER NHAA-RELATED"/>
    <property type="match status" value="1"/>
</dbReference>
<dbReference type="HAMAP" id="MF_01844">
    <property type="entry name" value="NhaA"/>
    <property type="match status" value="1"/>
</dbReference>
<evidence type="ECO:0000313" key="13">
    <source>
        <dbReference type="EMBL" id="GGH67034.1"/>
    </source>
</evidence>
<dbReference type="EMBL" id="BMDC01000005">
    <property type="protein sequence ID" value="GGH67034.1"/>
    <property type="molecule type" value="Genomic_DNA"/>
</dbReference>
<keyword evidence="10 11" id="KW-0739">Sodium transport</keyword>
<feature type="transmembrane region" description="Helical" evidence="11">
    <location>
        <begin position="336"/>
        <end position="359"/>
    </location>
</feature>
<dbReference type="Proteomes" id="UP000600171">
    <property type="component" value="Unassembled WGS sequence"/>
</dbReference>
<keyword evidence="2 11" id="KW-0813">Transport</keyword>
<keyword evidence="7 11" id="KW-0915">Sodium</keyword>
<comment type="function">
    <text evidence="11">Na(+)/H(+) antiporter that extrudes sodium in exchange for external protons.</text>
</comment>
<evidence type="ECO:0000256" key="2">
    <source>
        <dbReference type="ARBA" id="ARBA00022448"/>
    </source>
</evidence>
<keyword evidence="8 11" id="KW-0406">Ion transport</keyword>
<reference evidence="13 14" key="1">
    <citation type="journal article" date="2014" name="Int. J. Syst. Evol. Microbiol.">
        <title>Complete genome sequence of Corynebacterium casei LMG S-19264T (=DSM 44701T), isolated from a smear-ripened cheese.</title>
        <authorList>
            <consortium name="US DOE Joint Genome Institute (JGI-PGF)"/>
            <person name="Walter F."/>
            <person name="Albersmeier A."/>
            <person name="Kalinowski J."/>
            <person name="Ruckert C."/>
        </authorList>
    </citation>
    <scope>NUCLEOTIDE SEQUENCE [LARGE SCALE GENOMIC DNA]</scope>
    <source>
        <strain evidence="13 14">CCM 8669</strain>
    </source>
</reference>
<evidence type="ECO:0000256" key="4">
    <source>
        <dbReference type="ARBA" id="ARBA00022475"/>
    </source>
</evidence>
<evidence type="ECO:0000256" key="10">
    <source>
        <dbReference type="ARBA" id="ARBA00023201"/>
    </source>
</evidence>
<accession>A0A917IYT2</accession>
<comment type="subcellular location">
    <subcellularLocation>
        <location evidence="1">Cell inner membrane</location>
        <topology evidence="1">Multi-pass membrane protein</topology>
    </subcellularLocation>
    <subcellularLocation>
        <location evidence="11">Cell membrane</location>
        <topology evidence="11">Multi-pass membrane protein</topology>
    </subcellularLocation>
</comment>
<dbReference type="GO" id="GO:0015385">
    <property type="term" value="F:sodium:proton antiporter activity"/>
    <property type="evidence" value="ECO:0007669"/>
    <property type="project" value="UniProtKB-UniRule"/>
</dbReference>
<feature type="transmembrane region" description="Helical" evidence="11">
    <location>
        <begin position="44"/>
        <end position="62"/>
    </location>
</feature>
<organism evidence="13 14">
    <name type="scientific">Rothia aerolata</name>
    <dbReference type="NCBI Taxonomy" id="1812262"/>
    <lineage>
        <taxon>Bacteria</taxon>
        <taxon>Bacillati</taxon>
        <taxon>Actinomycetota</taxon>
        <taxon>Actinomycetes</taxon>
        <taxon>Micrococcales</taxon>
        <taxon>Micrococcaceae</taxon>
        <taxon>Rothia</taxon>
    </lineage>
</organism>
<evidence type="ECO:0000256" key="9">
    <source>
        <dbReference type="ARBA" id="ARBA00023136"/>
    </source>
</evidence>
<evidence type="ECO:0000256" key="3">
    <source>
        <dbReference type="ARBA" id="ARBA00022449"/>
    </source>
</evidence>
<keyword evidence="14" id="KW-1185">Reference proteome</keyword>
<evidence type="ECO:0000256" key="12">
    <source>
        <dbReference type="SAM" id="MobiDB-lite"/>
    </source>
</evidence>
<dbReference type="GO" id="GO:0006885">
    <property type="term" value="P:regulation of pH"/>
    <property type="evidence" value="ECO:0007669"/>
    <property type="project" value="UniProtKB-UniRule"/>
</dbReference>
<protein>
    <recommendedName>
        <fullName evidence="11">Na(+)/H(+) antiporter NhaA</fullName>
    </recommendedName>
    <alternativeName>
        <fullName evidence="11">Sodium/proton antiporter NhaA</fullName>
    </alternativeName>
</protein>
<feature type="transmembrane region" description="Helical" evidence="11">
    <location>
        <begin position="125"/>
        <end position="146"/>
    </location>
</feature>
<feature type="transmembrane region" description="Helical" evidence="11">
    <location>
        <begin position="371"/>
        <end position="398"/>
    </location>
</feature>
<evidence type="ECO:0000256" key="7">
    <source>
        <dbReference type="ARBA" id="ARBA00023053"/>
    </source>
</evidence>
<feature type="transmembrane region" description="Helical" evidence="11">
    <location>
        <begin position="263"/>
        <end position="280"/>
    </location>
</feature>
<dbReference type="InterPro" id="IPR004670">
    <property type="entry name" value="NhaA"/>
</dbReference>
<evidence type="ECO:0000256" key="1">
    <source>
        <dbReference type="ARBA" id="ARBA00004429"/>
    </source>
</evidence>
<evidence type="ECO:0000256" key="8">
    <source>
        <dbReference type="ARBA" id="ARBA00023065"/>
    </source>
</evidence>
<gene>
    <name evidence="11 13" type="primary">nhaA</name>
    <name evidence="13" type="ORF">GCM10007359_21760</name>
</gene>
<feature type="transmembrane region" description="Helical" evidence="11">
    <location>
        <begin position="158"/>
        <end position="179"/>
    </location>
</feature>
<dbReference type="InterPro" id="IPR023171">
    <property type="entry name" value="Na/H_antiporter_dom_sf"/>
</dbReference>
<dbReference type="PANTHER" id="PTHR30341:SF0">
    <property type="entry name" value="NA(+)_H(+) ANTIPORTER NHAA"/>
    <property type="match status" value="1"/>
</dbReference>
<keyword evidence="5 11" id="KW-0812">Transmembrane</keyword>
<dbReference type="AlphaFoldDB" id="A0A917IYT2"/>
<evidence type="ECO:0000256" key="11">
    <source>
        <dbReference type="HAMAP-Rule" id="MF_01844"/>
    </source>
</evidence>
<feature type="transmembrane region" description="Helical" evidence="11">
    <location>
        <begin position="410"/>
        <end position="429"/>
    </location>
</feature>
<evidence type="ECO:0000313" key="14">
    <source>
        <dbReference type="Proteomes" id="UP000600171"/>
    </source>
</evidence>
<comment type="similarity">
    <text evidence="11">Belongs to the NhaA Na(+)/H(+) (TC 2.A.33) antiporter family.</text>
</comment>
<sequence>MTETKPVPNGTDPQKKASQNNTAFSRGTYSEYSRISEILRKESLGGFILLAATALAIILSNSPLSDTYFGVRDTELGFDIPGFHHLVMAVNHWAADGLLVVFFFLTGLELKKEFVIGDLRDPGRAIVPIAAAFGGVAAPAIIFFAINAGHETAVGGWAIPTATDIAFAVAVITAVGRYLPSALRTFLLTLAVVDDLIAIFIIAIFYTSDFKPLYLGLAIIPIVLYAVIAHKGEKFFHLNKWGAWVILLPLGIITWALFLESGIHATISGVVLGFCVPVIYNKKSKAAGADAGLAEVLEHRLRPLSSLVCVPLFAFFSAGVNVGGFSGLGTALTDSVAIGIILGLVVGKTVGITLTTWLVTRFRKANLDPDIKWVDVICMAVTGGIGFTVSLLVAELSFPDGSPHTEDAKIAILVGSVTAAVIGGVLLSIRNKHYKNIYLKENLDENQDGIPDVYSDDGSGIGGASVRAK</sequence>
<comment type="catalytic activity">
    <reaction evidence="11">
        <text>Na(+)(in) + 2 H(+)(out) = Na(+)(out) + 2 H(+)(in)</text>
        <dbReference type="Rhea" id="RHEA:29251"/>
        <dbReference type="ChEBI" id="CHEBI:15378"/>
        <dbReference type="ChEBI" id="CHEBI:29101"/>
    </reaction>
</comment>
<dbReference type="Pfam" id="PF06965">
    <property type="entry name" value="Na_H_antiport_1"/>
    <property type="match status" value="1"/>
</dbReference>
<keyword evidence="9 11" id="KW-0472">Membrane</keyword>
<dbReference type="RefSeq" id="WP_188360404.1">
    <property type="nucleotide sequence ID" value="NZ_BMDC01000005.1"/>
</dbReference>
<dbReference type="GO" id="GO:0005886">
    <property type="term" value="C:plasma membrane"/>
    <property type="evidence" value="ECO:0007669"/>
    <property type="project" value="UniProtKB-SubCell"/>
</dbReference>
<feature type="transmembrane region" description="Helical" evidence="11">
    <location>
        <begin position="301"/>
        <end position="324"/>
    </location>
</feature>
<comment type="caution">
    <text evidence="13">The sequence shown here is derived from an EMBL/GenBank/DDBJ whole genome shotgun (WGS) entry which is preliminary data.</text>
</comment>